<dbReference type="EMBL" id="HACG01050094">
    <property type="protein sequence ID" value="CEK96959.1"/>
    <property type="molecule type" value="Transcribed_RNA"/>
</dbReference>
<feature type="non-terminal residue" evidence="1">
    <location>
        <position position="85"/>
    </location>
</feature>
<protein>
    <submittedName>
        <fullName evidence="1">Uncharacterized protein</fullName>
    </submittedName>
</protein>
<organism evidence="1">
    <name type="scientific">Arion vulgaris</name>
    <dbReference type="NCBI Taxonomy" id="1028688"/>
    <lineage>
        <taxon>Eukaryota</taxon>
        <taxon>Metazoa</taxon>
        <taxon>Spiralia</taxon>
        <taxon>Lophotrochozoa</taxon>
        <taxon>Mollusca</taxon>
        <taxon>Gastropoda</taxon>
        <taxon>Heterobranchia</taxon>
        <taxon>Euthyneura</taxon>
        <taxon>Panpulmonata</taxon>
        <taxon>Eupulmonata</taxon>
        <taxon>Stylommatophora</taxon>
        <taxon>Helicina</taxon>
        <taxon>Arionoidea</taxon>
        <taxon>Arionidae</taxon>
        <taxon>Arion</taxon>
    </lineage>
</organism>
<feature type="non-terminal residue" evidence="1">
    <location>
        <position position="1"/>
    </location>
</feature>
<proteinExistence type="predicted"/>
<accession>A0A0B7BUW3</accession>
<reference evidence="1" key="1">
    <citation type="submission" date="2014-12" db="EMBL/GenBank/DDBJ databases">
        <title>Insight into the proteome of Arion vulgaris.</title>
        <authorList>
            <person name="Aradska J."/>
            <person name="Bulat T."/>
            <person name="Smidak R."/>
            <person name="Sarate P."/>
            <person name="Gangsoo J."/>
            <person name="Sialana F."/>
            <person name="Bilban M."/>
            <person name="Lubec G."/>
        </authorList>
    </citation>
    <scope>NUCLEOTIDE SEQUENCE</scope>
    <source>
        <tissue evidence="1">Skin</tissue>
    </source>
</reference>
<dbReference type="AlphaFoldDB" id="A0A0B7BUW3"/>
<name>A0A0B7BUW3_9EUPU</name>
<evidence type="ECO:0000313" key="1">
    <source>
        <dbReference type="EMBL" id="CEK96959.1"/>
    </source>
</evidence>
<sequence length="85" mass="9491">AREDEAHRRPRLAMRKGRVQSLDRLTIPVTKKGSRPTLLTKPNVQDIATTYKQHDNKVINPAEGVSGDQHGITFQYGTAASNFPH</sequence>
<gene>
    <name evidence="1" type="primary">ORF214155</name>
</gene>